<reference evidence="2" key="1">
    <citation type="submission" date="2020-10" db="EMBL/GenBank/DDBJ databases">
        <authorList>
            <person name="Han B."/>
            <person name="Lu T."/>
            <person name="Zhao Q."/>
            <person name="Huang X."/>
            <person name="Zhao Y."/>
        </authorList>
    </citation>
    <scope>NUCLEOTIDE SEQUENCE</scope>
</reference>
<evidence type="ECO:0000313" key="2">
    <source>
        <dbReference type="EMBL" id="CAD6259854.1"/>
    </source>
</evidence>
<dbReference type="Gene3D" id="2.60.120.430">
    <property type="entry name" value="Galactose-binding lectin"/>
    <property type="match status" value="1"/>
</dbReference>
<organism evidence="2 3">
    <name type="scientific">Miscanthus lutarioriparius</name>
    <dbReference type="NCBI Taxonomy" id="422564"/>
    <lineage>
        <taxon>Eukaryota</taxon>
        <taxon>Viridiplantae</taxon>
        <taxon>Streptophyta</taxon>
        <taxon>Embryophyta</taxon>
        <taxon>Tracheophyta</taxon>
        <taxon>Spermatophyta</taxon>
        <taxon>Magnoliopsida</taxon>
        <taxon>Liliopsida</taxon>
        <taxon>Poales</taxon>
        <taxon>Poaceae</taxon>
        <taxon>PACMAD clade</taxon>
        <taxon>Panicoideae</taxon>
        <taxon>Andropogonodae</taxon>
        <taxon>Andropogoneae</taxon>
        <taxon>Saccharinae</taxon>
        <taxon>Miscanthus</taxon>
    </lineage>
</organism>
<dbReference type="InterPro" id="IPR045272">
    <property type="entry name" value="ANXUR1/2-like"/>
</dbReference>
<dbReference type="PANTHER" id="PTHR34590:SF5">
    <property type="entry name" value="OS04G0586500 PROTEIN"/>
    <property type="match status" value="1"/>
</dbReference>
<dbReference type="FunFam" id="2.60.120.430:FF:000003">
    <property type="entry name" value="FERONIA receptor-like kinase"/>
    <property type="match status" value="1"/>
</dbReference>
<dbReference type="Proteomes" id="UP000604825">
    <property type="component" value="Unassembled WGS sequence"/>
</dbReference>
<feature type="signal peptide" evidence="1">
    <location>
        <begin position="1"/>
        <end position="25"/>
    </location>
</feature>
<dbReference type="EMBL" id="CAJGYO010000011">
    <property type="protein sequence ID" value="CAD6259854.1"/>
    <property type="molecule type" value="Genomic_DNA"/>
</dbReference>
<keyword evidence="3" id="KW-1185">Reference proteome</keyword>
<sequence>MASAALLPRLLLLTLVMSLVAVAAGGDNSTAASKFAPSMAGVAASTSYEDPSLPSTVRYTYSFPTRPSPGRVFLRLFFYPAAYGDRGAGEAFFGVMAGGVTLLHDFNASQTTLALDQAYLVPEFSLNVSGSIDVTFAPSSSSAGSSNGYYAFVNGIEIVPMLGDMVTKPVPTFANGGLPDPMPIRTDTAFQTMYRFNVGVTDVSPGDDSTLLYRSWDDDSVGFGTRKSQACMQIG</sequence>
<evidence type="ECO:0000313" key="3">
    <source>
        <dbReference type="Proteomes" id="UP000604825"/>
    </source>
</evidence>
<dbReference type="AlphaFoldDB" id="A0A811QQ17"/>
<feature type="chain" id="PRO_5032793748" evidence="1">
    <location>
        <begin position="26"/>
        <end position="235"/>
    </location>
</feature>
<protein>
    <submittedName>
        <fullName evidence="2">Uncharacterized protein</fullName>
    </submittedName>
</protein>
<name>A0A811QQ17_9POAL</name>
<dbReference type="PANTHER" id="PTHR34590">
    <property type="entry name" value="OS03G0124300 PROTEIN-RELATED"/>
    <property type="match status" value="1"/>
</dbReference>
<comment type="caution">
    <text evidence="2">The sequence shown here is derived from an EMBL/GenBank/DDBJ whole genome shotgun (WGS) entry which is preliminary data.</text>
</comment>
<keyword evidence="1" id="KW-0732">Signal</keyword>
<gene>
    <name evidence="2" type="ORF">NCGR_LOCUS43291</name>
</gene>
<evidence type="ECO:0000256" key="1">
    <source>
        <dbReference type="SAM" id="SignalP"/>
    </source>
</evidence>
<proteinExistence type="predicted"/>
<accession>A0A811QQ17</accession>
<dbReference type="OrthoDB" id="782603at2759"/>
<dbReference type="GO" id="GO:0004714">
    <property type="term" value="F:transmembrane receptor protein tyrosine kinase activity"/>
    <property type="evidence" value="ECO:0007669"/>
    <property type="project" value="InterPro"/>
</dbReference>